<dbReference type="GO" id="GO:0016887">
    <property type="term" value="F:ATP hydrolysis activity"/>
    <property type="evidence" value="ECO:0007669"/>
    <property type="project" value="TreeGrafter"/>
</dbReference>
<evidence type="ECO:0000256" key="6">
    <source>
        <dbReference type="RuleBase" id="RU000394"/>
    </source>
</evidence>
<feature type="domain" description="Kinesin motor" evidence="9">
    <location>
        <begin position="68"/>
        <end position="506"/>
    </location>
</feature>
<dbReference type="InterPro" id="IPR036961">
    <property type="entry name" value="Kinesin_motor_dom_sf"/>
</dbReference>
<comment type="similarity">
    <text evidence="5 6">Belongs to the TRAFAC class myosin-kinesin ATPase superfamily. Kinesin family.</text>
</comment>
<dbReference type="GO" id="GO:0005634">
    <property type="term" value="C:nucleus"/>
    <property type="evidence" value="ECO:0007669"/>
    <property type="project" value="TreeGrafter"/>
</dbReference>
<organism evidence="10 11">
    <name type="scientific">Malassezia japonica</name>
    <dbReference type="NCBI Taxonomy" id="223818"/>
    <lineage>
        <taxon>Eukaryota</taxon>
        <taxon>Fungi</taxon>
        <taxon>Dikarya</taxon>
        <taxon>Basidiomycota</taxon>
        <taxon>Ustilaginomycotina</taxon>
        <taxon>Malasseziomycetes</taxon>
        <taxon>Malasseziales</taxon>
        <taxon>Malasseziaceae</taxon>
        <taxon>Malassezia</taxon>
    </lineage>
</organism>
<protein>
    <recommendedName>
        <fullName evidence="6">Kinesin-like protein</fullName>
    </recommendedName>
</protein>
<evidence type="ECO:0000256" key="3">
    <source>
        <dbReference type="ARBA" id="ARBA00022840"/>
    </source>
</evidence>
<dbReference type="PANTHER" id="PTHR24115:SF1008">
    <property type="entry name" value="KINESIN-LIKE PROTEIN SUBITO"/>
    <property type="match status" value="1"/>
</dbReference>
<evidence type="ECO:0000259" key="9">
    <source>
        <dbReference type="PROSITE" id="PS50067"/>
    </source>
</evidence>
<feature type="region of interest" description="Disordered" evidence="8">
    <location>
        <begin position="668"/>
        <end position="725"/>
    </location>
</feature>
<evidence type="ECO:0000256" key="2">
    <source>
        <dbReference type="ARBA" id="ARBA00022741"/>
    </source>
</evidence>
<evidence type="ECO:0000256" key="8">
    <source>
        <dbReference type="SAM" id="MobiDB-lite"/>
    </source>
</evidence>
<dbReference type="SMART" id="SM00129">
    <property type="entry name" value="KISc"/>
    <property type="match status" value="1"/>
</dbReference>
<feature type="region of interest" description="Disordered" evidence="8">
    <location>
        <begin position="513"/>
        <end position="543"/>
    </location>
</feature>
<feature type="compositionally biased region" description="Basic residues" evidence="8">
    <location>
        <begin position="716"/>
        <end position="725"/>
    </location>
</feature>
<feature type="region of interest" description="Disordered" evidence="8">
    <location>
        <begin position="1"/>
        <end position="35"/>
    </location>
</feature>
<dbReference type="InterPro" id="IPR027417">
    <property type="entry name" value="P-loop_NTPase"/>
</dbReference>
<dbReference type="Proteomes" id="UP001217754">
    <property type="component" value="Chromosome 6"/>
</dbReference>
<dbReference type="InterPro" id="IPR001752">
    <property type="entry name" value="Kinesin_motor_dom"/>
</dbReference>
<dbReference type="RefSeq" id="XP_060123230.1">
    <property type="nucleotide sequence ID" value="XM_060267247.1"/>
</dbReference>
<keyword evidence="4 5" id="KW-0505">Motor protein</keyword>
<dbReference type="Gene3D" id="3.40.850.10">
    <property type="entry name" value="Kinesin motor domain"/>
    <property type="match status" value="1"/>
</dbReference>
<keyword evidence="2 5" id="KW-0547">Nucleotide-binding</keyword>
<sequence>MSHVQALYDRRNAARAAQAPASPTKEGRGEMKRSVQGAVGGRVPMSALRTPSASSVARLAELGVSSEPIHAYLRIRPEDERPETFSLDVVSDTEVVMTHPHEMSARTASRLRGQAVPAKYTFSKVFSRPETDAPTPAAMQSQFFQETTLPLVRDLLEGRNSLVFTYGVTNSGKTYTVQGSQAPGEAGILPRAIDVIFNSTKGLECTKAIRPMGLTGVQPGVSDPSKSLLSFARKPRDVPALEVDPTCVPVSDEFRYSVWVSYVEVYNEKLYDLLDTPSASLLQREPRDDTSAARRPLLLKSEVESGGKYVSGLKEIKVSSIAEAKELLYRGQENRTVFSTMANRTSSRSHSVFTIKILREQTSVALEDRDIAGLSRKYFISRMSIVDLAGSERVANTEVPSGPRLKEAGNINKSLMCLGQCLETMRKNQIRAGIFHGERADASDSQSKPRRRQSIIPFRHSKLTELFQSFFTGDGRVVMIVNVNPYGTGFEESANVMRFSAMAKDVGIHVAPNERASPTKRSSSLPNTSGMTVLDAGESDDEDEDPFVTMLIEENERLRNKCERAENLCMVIEKTVRDEMALHLESALRKMQLYYEEQLRTEMEQNDAFMGKKLDLFARFTAATQAQAADVSESACSDDVAVSGGDSAVFDSPVLAPKSTNTARFSEASADDSLLFQPRSPSPTRSTRKLRTKPVWNAEDIDAHLAENAEPDLRTPRRSARFPTR</sequence>
<dbReference type="PROSITE" id="PS00411">
    <property type="entry name" value="KINESIN_MOTOR_1"/>
    <property type="match status" value="1"/>
</dbReference>
<dbReference type="InterPro" id="IPR027640">
    <property type="entry name" value="Kinesin-like_fam"/>
</dbReference>
<feature type="compositionally biased region" description="Basic and acidic residues" evidence="8">
    <location>
        <begin position="701"/>
        <end position="715"/>
    </location>
</feature>
<dbReference type="Pfam" id="PF00225">
    <property type="entry name" value="Kinesin"/>
    <property type="match status" value="1"/>
</dbReference>
<reference evidence="10" key="1">
    <citation type="submission" date="2023-03" db="EMBL/GenBank/DDBJ databases">
        <title>Mating type loci evolution in Malassezia.</title>
        <authorList>
            <person name="Coelho M.A."/>
        </authorList>
    </citation>
    <scope>NUCLEOTIDE SEQUENCE</scope>
    <source>
        <strain evidence="10">CBS 9431</strain>
    </source>
</reference>
<accession>A0AAF0JBB6</accession>
<dbReference type="GO" id="GO:0005524">
    <property type="term" value="F:ATP binding"/>
    <property type="evidence" value="ECO:0007669"/>
    <property type="project" value="UniProtKB-UniRule"/>
</dbReference>
<keyword evidence="7" id="KW-0175">Coiled coil</keyword>
<dbReference type="SUPFAM" id="SSF52540">
    <property type="entry name" value="P-loop containing nucleoside triphosphate hydrolases"/>
    <property type="match status" value="1"/>
</dbReference>
<dbReference type="GO" id="GO:0005874">
    <property type="term" value="C:microtubule"/>
    <property type="evidence" value="ECO:0007669"/>
    <property type="project" value="UniProtKB-KW"/>
</dbReference>
<keyword evidence="1 6" id="KW-0493">Microtubule</keyword>
<feature type="coiled-coil region" evidence="7">
    <location>
        <begin position="548"/>
        <end position="575"/>
    </location>
</feature>
<dbReference type="PRINTS" id="PR00380">
    <property type="entry name" value="KINESINHEAVY"/>
</dbReference>
<dbReference type="GO" id="GO:0005871">
    <property type="term" value="C:kinesin complex"/>
    <property type="evidence" value="ECO:0007669"/>
    <property type="project" value="TreeGrafter"/>
</dbReference>
<dbReference type="GO" id="GO:0008017">
    <property type="term" value="F:microtubule binding"/>
    <property type="evidence" value="ECO:0007669"/>
    <property type="project" value="InterPro"/>
</dbReference>
<evidence type="ECO:0000313" key="11">
    <source>
        <dbReference type="Proteomes" id="UP001217754"/>
    </source>
</evidence>
<keyword evidence="3 5" id="KW-0067">ATP-binding</keyword>
<dbReference type="EMBL" id="CP119963">
    <property type="protein sequence ID" value="WFD40333.1"/>
    <property type="molecule type" value="Genomic_DNA"/>
</dbReference>
<evidence type="ECO:0000313" key="10">
    <source>
        <dbReference type="EMBL" id="WFD40333.1"/>
    </source>
</evidence>
<dbReference type="PROSITE" id="PS50067">
    <property type="entry name" value="KINESIN_MOTOR_2"/>
    <property type="match status" value="1"/>
</dbReference>
<dbReference type="GO" id="GO:0003777">
    <property type="term" value="F:microtubule motor activity"/>
    <property type="evidence" value="ECO:0007669"/>
    <property type="project" value="InterPro"/>
</dbReference>
<evidence type="ECO:0000256" key="4">
    <source>
        <dbReference type="ARBA" id="ARBA00023175"/>
    </source>
</evidence>
<evidence type="ECO:0000256" key="1">
    <source>
        <dbReference type="ARBA" id="ARBA00022701"/>
    </source>
</evidence>
<dbReference type="PANTHER" id="PTHR24115">
    <property type="entry name" value="KINESIN-RELATED"/>
    <property type="match status" value="1"/>
</dbReference>
<evidence type="ECO:0000256" key="5">
    <source>
        <dbReference type="PROSITE-ProRule" id="PRU00283"/>
    </source>
</evidence>
<dbReference type="InterPro" id="IPR019821">
    <property type="entry name" value="Kinesin_motor_CS"/>
</dbReference>
<proteinExistence type="inferred from homology"/>
<evidence type="ECO:0000256" key="7">
    <source>
        <dbReference type="SAM" id="Coils"/>
    </source>
</evidence>
<dbReference type="GeneID" id="85226970"/>
<dbReference type="GO" id="GO:0016740">
    <property type="term" value="F:transferase activity"/>
    <property type="evidence" value="ECO:0007669"/>
    <property type="project" value="UniProtKB-KW"/>
</dbReference>
<dbReference type="GO" id="GO:0007018">
    <property type="term" value="P:microtubule-based movement"/>
    <property type="evidence" value="ECO:0007669"/>
    <property type="project" value="InterPro"/>
</dbReference>
<keyword evidence="11" id="KW-1185">Reference proteome</keyword>
<keyword evidence="10" id="KW-0808">Transferase</keyword>
<gene>
    <name evidence="10" type="ORF">MJAP1_003319</name>
</gene>
<feature type="compositionally biased region" description="Polar residues" evidence="8">
    <location>
        <begin position="519"/>
        <end position="531"/>
    </location>
</feature>
<dbReference type="AlphaFoldDB" id="A0AAF0JBB6"/>
<name>A0AAF0JBB6_9BASI</name>
<feature type="binding site" evidence="5">
    <location>
        <begin position="167"/>
        <end position="174"/>
    </location>
    <ligand>
        <name>ATP</name>
        <dbReference type="ChEBI" id="CHEBI:30616"/>
    </ligand>
</feature>